<comment type="caution">
    <text evidence="1">The sequence shown here is derived from an EMBL/GenBank/DDBJ whole genome shotgun (WGS) entry which is preliminary data.</text>
</comment>
<organism evidence="1">
    <name type="scientific">marine sediment metagenome</name>
    <dbReference type="NCBI Taxonomy" id="412755"/>
    <lineage>
        <taxon>unclassified sequences</taxon>
        <taxon>metagenomes</taxon>
        <taxon>ecological metagenomes</taxon>
    </lineage>
</organism>
<reference evidence="1" key="1">
    <citation type="journal article" date="2014" name="Front. Microbiol.">
        <title>High frequency of phylogenetically diverse reductive dehalogenase-homologous genes in deep subseafloor sedimentary metagenomes.</title>
        <authorList>
            <person name="Kawai M."/>
            <person name="Futagami T."/>
            <person name="Toyoda A."/>
            <person name="Takaki Y."/>
            <person name="Nishi S."/>
            <person name="Hori S."/>
            <person name="Arai W."/>
            <person name="Tsubouchi T."/>
            <person name="Morono Y."/>
            <person name="Uchiyama I."/>
            <person name="Ito T."/>
            <person name="Fujiyama A."/>
            <person name="Inagaki F."/>
            <person name="Takami H."/>
        </authorList>
    </citation>
    <scope>NUCLEOTIDE SEQUENCE</scope>
    <source>
        <strain evidence="1">Expedition CK06-06</strain>
    </source>
</reference>
<dbReference type="EMBL" id="BARV01006264">
    <property type="protein sequence ID" value="GAI10437.1"/>
    <property type="molecule type" value="Genomic_DNA"/>
</dbReference>
<gene>
    <name evidence="1" type="ORF">S06H3_12831</name>
</gene>
<accession>X1KTK3</accession>
<name>X1KTK3_9ZZZZ</name>
<dbReference type="InterPro" id="IPR029068">
    <property type="entry name" value="Glyas_Bleomycin-R_OHBP_Dase"/>
</dbReference>
<proteinExistence type="predicted"/>
<dbReference type="Gene3D" id="3.10.180.10">
    <property type="entry name" value="2,3-Dihydroxybiphenyl 1,2-Dioxygenase, domain 1"/>
    <property type="match status" value="1"/>
</dbReference>
<evidence type="ECO:0000313" key="1">
    <source>
        <dbReference type="EMBL" id="GAI10437.1"/>
    </source>
</evidence>
<evidence type="ECO:0008006" key="2">
    <source>
        <dbReference type="Google" id="ProtNLM"/>
    </source>
</evidence>
<feature type="non-terminal residue" evidence="1">
    <location>
        <position position="1"/>
    </location>
</feature>
<dbReference type="AlphaFoldDB" id="X1KTK3"/>
<dbReference type="SUPFAM" id="SSF54593">
    <property type="entry name" value="Glyoxalase/Bleomycin resistance protein/Dihydroxybiphenyl dioxygenase"/>
    <property type="match status" value="1"/>
</dbReference>
<sequence>AKKQEPRVKLPPVEQVGIVVKDIDRAIEYYSSTFGWGPFQVMELEMKGATHRGKKGDCTLKLAFARSGQIGYIPPTRPGMYLTLSSLEHRL</sequence>
<protein>
    <recommendedName>
        <fullName evidence="2">VOC domain-containing protein</fullName>
    </recommendedName>
</protein>